<evidence type="ECO:0000313" key="1">
    <source>
        <dbReference type="Proteomes" id="UP000000437"/>
    </source>
</evidence>
<proteinExistence type="predicted"/>
<accession>A0AC58IDI2</accession>
<protein>
    <submittedName>
        <fullName evidence="2">Uncharacterized protein isoform X1</fullName>
    </submittedName>
</protein>
<keyword evidence="1" id="KW-1185">Reference proteome</keyword>
<reference evidence="2" key="1">
    <citation type="submission" date="2025-08" db="UniProtKB">
        <authorList>
            <consortium name="RefSeq"/>
        </authorList>
    </citation>
    <scope>IDENTIFICATION</scope>
    <source>
        <strain evidence="2">Tuebingen</strain>
        <tissue evidence="2">Fibroblasts and whole tissue</tissue>
    </source>
</reference>
<organism evidence="1 2">
    <name type="scientific">Danio rerio</name>
    <name type="common">Zebrafish</name>
    <name type="synonym">Brachydanio rerio</name>
    <dbReference type="NCBI Taxonomy" id="7955"/>
    <lineage>
        <taxon>Eukaryota</taxon>
        <taxon>Metazoa</taxon>
        <taxon>Chordata</taxon>
        <taxon>Craniata</taxon>
        <taxon>Vertebrata</taxon>
        <taxon>Euteleostomi</taxon>
        <taxon>Actinopterygii</taxon>
        <taxon>Neopterygii</taxon>
        <taxon>Teleostei</taxon>
        <taxon>Ostariophysi</taxon>
        <taxon>Cypriniformes</taxon>
        <taxon>Danionidae</taxon>
        <taxon>Danioninae</taxon>
        <taxon>Danio</taxon>
    </lineage>
</organism>
<name>A0AC58IDI2_DANRE</name>
<dbReference type="RefSeq" id="XP_073792279.1">
    <property type="nucleotide sequence ID" value="XM_073936178.1"/>
</dbReference>
<evidence type="ECO:0000313" key="2">
    <source>
        <dbReference type="RefSeq" id="XP_073792279.1"/>
    </source>
</evidence>
<sequence length="140" mass="16068">MSDPEPCRIKQEDTEELIGVMVKEESEELSEDEEKHQVKSEEETEHSLLVVNDLTCPQCGKIFKHKCSVKLHMMIHTGEKPYQCSHCDKRFSRSGFLKTHERIHTGEKPYHCTECGKSFNQSSSLRTHTKHNHSRSDGGG</sequence>
<gene>
    <name evidence="2" type="primary">si:dkey-20i20.2</name>
    <name evidence="2" type="synonym">zgc:173728</name>
</gene>
<dbReference type="Proteomes" id="UP000000437">
    <property type="component" value="Chromosome 22"/>
</dbReference>